<sequence>MEQIFREDLIWLDETFEDKDQFFDKIGKRLYEKGKVKESFADGLKSREAVYPTGLKTESYEIAIPHTDVEHVREASISFVRFKETVLFSHMGEPEIQVNAKFAFVLGVKEPSQQVEVLSTLVLLISNEAEMAKLEVLNSPAQICALLNEFFKEHMQKGLK</sequence>
<gene>
    <name evidence="1" type="primary">mtlF_8</name>
    <name evidence="1" type="ORF">ACLFYP115_03063</name>
</gene>
<dbReference type="InterPro" id="IPR051541">
    <property type="entry name" value="PTS_SugarTrans_NitroReg"/>
</dbReference>
<dbReference type="InterPro" id="IPR002178">
    <property type="entry name" value="PTS_EIIA_type-2_dom"/>
</dbReference>
<dbReference type="Gene3D" id="3.40.930.10">
    <property type="entry name" value="Mannitol-specific EII, Chain A"/>
    <property type="match status" value="1"/>
</dbReference>
<proteinExistence type="predicted"/>
<evidence type="ECO:0000313" key="1">
    <source>
        <dbReference type="EMBL" id="VYT37152.1"/>
    </source>
</evidence>
<dbReference type="CDD" id="cd00211">
    <property type="entry name" value="PTS_IIA_fru"/>
    <property type="match status" value="1"/>
</dbReference>
<dbReference type="Pfam" id="PF00359">
    <property type="entry name" value="PTS_EIIA_2"/>
    <property type="match status" value="1"/>
</dbReference>
<dbReference type="EC" id="2.7.1.-" evidence="1"/>
<reference evidence="1" key="1">
    <citation type="submission" date="2019-11" db="EMBL/GenBank/DDBJ databases">
        <authorList>
            <person name="Feng L."/>
        </authorList>
    </citation>
    <scope>NUCLEOTIDE SEQUENCE</scope>
    <source>
        <strain evidence="1">AcaccaeLFYP115</strain>
    </source>
</reference>
<dbReference type="GO" id="GO:0016740">
    <property type="term" value="F:transferase activity"/>
    <property type="evidence" value="ECO:0007669"/>
    <property type="project" value="UniProtKB-KW"/>
</dbReference>
<dbReference type="AlphaFoldDB" id="A0A6N2W861"/>
<dbReference type="RefSeq" id="WP_006565989.1">
    <property type="nucleotide sequence ID" value="NZ_BAABZP010000001.1"/>
</dbReference>
<dbReference type="EMBL" id="CACRSQ010000007">
    <property type="protein sequence ID" value="VYT37152.1"/>
    <property type="molecule type" value="Genomic_DNA"/>
</dbReference>
<protein>
    <submittedName>
        <fullName evidence="1">Mannitol-specific phosphotransferase enzyme IIA component</fullName>
        <ecNumber evidence="1">2.7.1.-</ecNumber>
    </submittedName>
</protein>
<dbReference type="SUPFAM" id="SSF55804">
    <property type="entry name" value="Phoshotransferase/anion transport protein"/>
    <property type="match status" value="1"/>
</dbReference>
<dbReference type="PANTHER" id="PTHR47738:SF3">
    <property type="entry name" value="PHOSPHOTRANSFERASE SYSTEM MANNITOL_FRUCTOSE-SPECIFIC IIA DOMAIN CONTAINING PROTEIN"/>
    <property type="match status" value="1"/>
</dbReference>
<organism evidence="1">
    <name type="scientific">Anaerostipes caccae</name>
    <dbReference type="NCBI Taxonomy" id="105841"/>
    <lineage>
        <taxon>Bacteria</taxon>
        <taxon>Bacillati</taxon>
        <taxon>Bacillota</taxon>
        <taxon>Clostridia</taxon>
        <taxon>Lachnospirales</taxon>
        <taxon>Lachnospiraceae</taxon>
        <taxon>Anaerostipes</taxon>
    </lineage>
</organism>
<dbReference type="InterPro" id="IPR016152">
    <property type="entry name" value="PTrfase/Anion_transptr"/>
</dbReference>
<dbReference type="PANTHER" id="PTHR47738">
    <property type="entry name" value="PTS SYSTEM FRUCTOSE-LIKE EIIA COMPONENT-RELATED"/>
    <property type="match status" value="1"/>
</dbReference>
<dbReference type="PROSITE" id="PS51094">
    <property type="entry name" value="PTS_EIIA_TYPE_2"/>
    <property type="match status" value="1"/>
</dbReference>
<accession>A0A6N2W861</accession>
<keyword evidence="1" id="KW-0808">Transferase</keyword>
<name>A0A6N2W861_9FIRM</name>